<feature type="signal peptide" evidence="11">
    <location>
        <begin position="1"/>
        <end position="30"/>
    </location>
</feature>
<evidence type="ECO:0000256" key="8">
    <source>
        <dbReference type="PROSITE-ProRule" id="PRU01360"/>
    </source>
</evidence>
<dbReference type="OrthoDB" id="7051241at2"/>
<evidence type="ECO:0000313" key="14">
    <source>
        <dbReference type="EMBL" id="AOH86686.1"/>
    </source>
</evidence>
<evidence type="ECO:0000259" key="12">
    <source>
        <dbReference type="Pfam" id="PF00593"/>
    </source>
</evidence>
<protein>
    <submittedName>
        <fullName evidence="14">Outer membrane receptor protein</fullName>
    </submittedName>
</protein>
<name>A0A1B3ZGX5_9SPHN</name>
<feature type="domain" description="TonB-dependent receptor-like beta-barrel" evidence="12">
    <location>
        <begin position="371"/>
        <end position="880"/>
    </location>
</feature>
<sequence>MQLRSTKSRHARWLASGALVFLAGAAPAWAQDGPPAPQEKPGLDAPAEQAEELQQDIVVSGSRIDRPGFESPTPLTRVSAEDLSVGSRANVGAALADLPQFKAGQSPQTSGTNAQAGRFPVDLRGLGATRTLVLIDGRRFSSENDLSTIPSVLVKNIDIVTGGASAAWGSGAVAGVVNIRLDDKLTGVKLGAEAGISTYGDAAQHRFEGAAGFNFADGRGHFMIGGEYFENDGLLQKTARANTGRWALIPNADGSSTLTTDVGYANALVGGMITSGVLRNRSFNPDGTLRMPDLGTVVGTNMIGGEAPSDDDRSPLITPQKRVAGMARLSYDLTNNLKLTAELRYSRYWGEYTWFGDHNRGNITIRSDNAFLRPEIKAQLAAAGQTSFTMGRYNSDLSYSTIDVRRPAIQGTVALDGTAFAGKLRYSAYYSHGESENNLDTPGFRLTQNFANAVDSVISPVTGQPICRIALTNSSTNCVPVNLFGNGAPSAAAIAYVTGTPSSRAKSTLDTAGISLRGEPFSLWAGPVSAAVGAESRWEGTTSTAGALDQASAFTTFQFGSLYGKDSVKEGFAELLVPLAKNLPLLRNLEFNGAARYSDYRNSGGIWSWKLGATNEFFPGVVGRVTRSRDIRAPSLSELYSTQTISYVNVTDIVNGRTVTVNTLVNGGGNQNLTPEKADTWTAGVTTSPLRGLTASLDYFDITINNVITTVSAQDLVNRCRAGNLDLCSRVFRDAGGNLLSVQSNSVNLSQYKTNGIDGEIAYTLALSDARRLNVRVIGTWVDSLTTYDGISRIEYVDNTSYAFVNGMPSWRVNGSIGYGDSVFSGLVRMRYISPGFYNRNQNITNNRVPAYTYVDLQASVKVPVSHGPGLEIYANVSNLFDRDPPIASGFSPFYDTVGRFMTIGTRVKF</sequence>
<organism evidence="14 15">
    <name type="scientific">Sphingomonas panacis</name>
    <dbReference type="NCBI Taxonomy" id="1560345"/>
    <lineage>
        <taxon>Bacteria</taxon>
        <taxon>Pseudomonadati</taxon>
        <taxon>Pseudomonadota</taxon>
        <taxon>Alphaproteobacteria</taxon>
        <taxon>Sphingomonadales</taxon>
        <taxon>Sphingomonadaceae</taxon>
        <taxon>Sphingomonas</taxon>
    </lineage>
</organism>
<proteinExistence type="inferred from homology"/>
<gene>
    <name evidence="14" type="ORF">AWL63_10530</name>
</gene>
<evidence type="ECO:0000313" key="15">
    <source>
        <dbReference type="Proteomes" id="UP000094256"/>
    </source>
</evidence>
<dbReference type="Gene3D" id="2.170.130.10">
    <property type="entry name" value="TonB-dependent receptor, plug domain"/>
    <property type="match status" value="1"/>
</dbReference>
<keyword evidence="7 8" id="KW-0998">Cell outer membrane</keyword>
<accession>A0A1B3ZGX5</accession>
<dbReference type="AlphaFoldDB" id="A0A1B3ZGX5"/>
<dbReference type="KEGG" id="span:AWL63_10530"/>
<dbReference type="STRING" id="1560345.AWL63_10530"/>
<dbReference type="InterPro" id="IPR012910">
    <property type="entry name" value="Plug_dom"/>
</dbReference>
<dbReference type="Proteomes" id="UP000094256">
    <property type="component" value="Chromosome"/>
</dbReference>
<dbReference type="PANTHER" id="PTHR47234">
    <property type="match status" value="1"/>
</dbReference>
<dbReference type="InterPro" id="IPR036942">
    <property type="entry name" value="Beta-barrel_TonB_sf"/>
</dbReference>
<keyword evidence="4 8" id="KW-0812">Transmembrane</keyword>
<evidence type="ECO:0000256" key="9">
    <source>
        <dbReference type="RuleBase" id="RU003357"/>
    </source>
</evidence>
<dbReference type="RefSeq" id="WP_069207222.1">
    <property type="nucleotide sequence ID" value="NZ_CP014168.1"/>
</dbReference>
<dbReference type="InterPro" id="IPR000531">
    <property type="entry name" value="Beta-barrel_TonB"/>
</dbReference>
<dbReference type="Pfam" id="PF00593">
    <property type="entry name" value="TonB_dep_Rec_b-barrel"/>
    <property type="match status" value="1"/>
</dbReference>
<keyword evidence="6 8" id="KW-0472">Membrane</keyword>
<keyword evidence="15" id="KW-1185">Reference proteome</keyword>
<keyword evidence="5 9" id="KW-0798">TonB box</keyword>
<keyword evidence="11" id="KW-0732">Signal</keyword>
<evidence type="ECO:0000256" key="5">
    <source>
        <dbReference type="ARBA" id="ARBA00023077"/>
    </source>
</evidence>
<evidence type="ECO:0000259" key="13">
    <source>
        <dbReference type="Pfam" id="PF07715"/>
    </source>
</evidence>
<dbReference type="InterPro" id="IPR037066">
    <property type="entry name" value="Plug_dom_sf"/>
</dbReference>
<dbReference type="Pfam" id="PF07715">
    <property type="entry name" value="Plug"/>
    <property type="match status" value="1"/>
</dbReference>
<dbReference type="GO" id="GO:0009279">
    <property type="term" value="C:cell outer membrane"/>
    <property type="evidence" value="ECO:0007669"/>
    <property type="project" value="UniProtKB-SubCell"/>
</dbReference>
<comment type="subcellular location">
    <subcellularLocation>
        <location evidence="1 8">Cell outer membrane</location>
        <topology evidence="1 8">Multi-pass membrane protein</topology>
    </subcellularLocation>
</comment>
<keyword evidence="14" id="KW-0675">Receptor</keyword>
<dbReference type="PROSITE" id="PS52016">
    <property type="entry name" value="TONB_DEPENDENT_REC_3"/>
    <property type="match status" value="1"/>
</dbReference>
<evidence type="ECO:0000256" key="6">
    <source>
        <dbReference type="ARBA" id="ARBA00023136"/>
    </source>
</evidence>
<evidence type="ECO:0000256" key="2">
    <source>
        <dbReference type="ARBA" id="ARBA00022448"/>
    </source>
</evidence>
<evidence type="ECO:0000256" key="4">
    <source>
        <dbReference type="ARBA" id="ARBA00022692"/>
    </source>
</evidence>
<comment type="similarity">
    <text evidence="8 9">Belongs to the TonB-dependent receptor family.</text>
</comment>
<evidence type="ECO:0000256" key="1">
    <source>
        <dbReference type="ARBA" id="ARBA00004571"/>
    </source>
</evidence>
<keyword evidence="2 8" id="KW-0813">Transport</keyword>
<feature type="region of interest" description="Disordered" evidence="10">
    <location>
        <begin position="28"/>
        <end position="49"/>
    </location>
</feature>
<dbReference type="PANTHER" id="PTHR47234:SF2">
    <property type="entry name" value="TONB-DEPENDENT RECEPTOR"/>
    <property type="match status" value="1"/>
</dbReference>
<reference evidence="14 15" key="1">
    <citation type="submission" date="2016-01" db="EMBL/GenBank/DDBJ databases">
        <title>Complete genome and mega plasmid sequence of Sphingomonas panacis DCY99 elicits systemic resistance in rice to Xanthomonas oryzae.</title>
        <authorList>
            <person name="Kim Y.J."/>
            <person name="Yang D.C."/>
            <person name="Sing P."/>
        </authorList>
    </citation>
    <scope>NUCLEOTIDE SEQUENCE [LARGE SCALE GENOMIC DNA]</scope>
    <source>
        <strain evidence="14 15">DCY99</strain>
    </source>
</reference>
<dbReference type="InterPro" id="IPR039426">
    <property type="entry name" value="TonB-dep_rcpt-like"/>
</dbReference>
<evidence type="ECO:0000256" key="11">
    <source>
        <dbReference type="SAM" id="SignalP"/>
    </source>
</evidence>
<feature type="chain" id="PRO_5008556481" evidence="11">
    <location>
        <begin position="31"/>
        <end position="910"/>
    </location>
</feature>
<keyword evidence="3 8" id="KW-1134">Transmembrane beta strand</keyword>
<dbReference type="SUPFAM" id="SSF56935">
    <property type="entry name" value="Porins"/>
    <property type="match status" value="1"/>
</dbReference>
<feature type="domain" description="TonB-dependent receptor plug" evidence="13">
    <location>
        <begin position="70"/>
        <end position="176"/>
    </location>
</feature>
<dbReference type="EMBL" id="CP014168">
    <property type="protein sequence ID" value="AOH86686.1"/>
    <property type="molecule type" value="Genomic_DNA"/>
</dbReference>
<evidence type="ECO:0000256" key="10">
    <source>
        <dbReference type="SAM" id="MobiDB-lite"/>
    </source>
</evidence>
<evidence type="ECO:0000256" key="3">
    <source>
        <dbReference type="ARBA" id="ARBA00022452"/>
    </source>
</evidence>
<dbReference type="Gene3D" id="2.40.170.20">
    <property type="entry name" value="TonB-dependent receptor, beta-barrel domain"/>
    <property type="match status" value="1"/>
</dbReference>
<evidence type="ECO:0000256" key="7">
    <source>
        <dbReference type="ARBA" id="ARBA00023237"/>
    </source>
</evidence>